<feature type="domain" description="ABC transmembrane type-1" evidence="8">
    <location>
        <begin position="55"/>
        <end position="239"/>
    </location>
</feature>
<dbReference type="PROSITE" id="PS50928">
    <property type="entry name" value="ABC_TM1"/>
    <property type="match status" value="1"/>
</dbReference>
<dbReference type="EMBL" id="CP157964">
    <property type="protein sequence ID" value="XBT97976.1"/>
    <property type="molecule type" value="Genomic_DNA"/>
</dbReference>
<name>A0AAU7S6J7_9HYPH</name>
<comment type="similarity">
    <text evidence="7">Belongs to the binding-protein-dependent transport system permease family.</text>
</comment>
<keyword evidence="5 7" id="KW-1133">Transmembrane helix</keyword>
<feature type="transmembrane region" description="Helical" evidence="7">
    <location>
        <begin position="62"/>
        <end position="81"/>
    </location>
</feature>
<dbReference type="Gene3D" id="1.10.3720.10">
    <property type="entry name" value="MetI-like"/>
    <property type="match status" value="1"/>
</dbReference>
<feature type="transmembrane region" description="Helical" evidence="7">
    <location>
        <begin position="6"/>
        <end position="24"/>
    </location>
</feature>
<dbReference type="PANTHER" id="PTHR30151">
    <property type="entry name" value="ALKANE SULFONATE ABC TRANSPORTER-RELATED, MEMBRANE SUBUNIT"/>
    <property type="match status" value="1"/>
</dbReference>
<dbReference type="RefSeq" id="WP_349963234.1">
    <property type="nucleotide sequence ID" value="NZ_CP157964.1"/>
</dbReference>
<dbReference type="GO" id="GO:0055085">
    <property type="term" value="P:transmembrane transport"/>
    <property type="evidence" value="ECO:0007669"/>
    <property type="project" value="InterPro"/>
</dbReference>
<dbReference type="GO" id="GO:0005886">
    <property type="term" value="C:plasma membrane"/>
    <property type="evidence" value="ECO:0007669"/>
    <property type="project" value="UniProtKB-SubCell"/>
</dbReference>
<evidence type="ECO:0000256" key="7">
    <source>
        <dbReference type="RuleBase" id="RU363032"/>
    </source>
</evidence>
<dbReference type="AlphaFoldDB" id="A0AAU7S6J7"/>
<reference evidence="9" key="1">
    <citation type="submission" date="2024-06" db="EMBL/GenBank/DDBJ databases">
        <authorList>
            <person name="Li T."/>
            <person name="Gao R."/>
        </authorList>
    </citation>
    <scope>NUCLEOTIDE SEQUENCE</scope>
    <source>
        <strain evidence="9">ZPR3</strain>
        <plasmid evidence="9">unnamed4</plasmid>
    </source>
</reference>
<evidence type="ECO:0000256" key="1">
    <source>
        <dbReference type="ARBA" id="ARBA00004651"/>
    </source>
</evidence>
<proteinExistence type="inferred from homology"/>
<keyword evidence="2 7" id="KW-0813">Transport</keyword>
<feature type="transmembrane region" description="Helical" evidence="7">
    <location>
        <begin position="170"/>
        <end position="195"/>
    </location>
</feature>
<geneLocation type="plasmid" evidence="9">
    <name>unnamed4</name>
</geneLocation>
<feature type="transmembrane region" description="Helical" evidence="7">
    <location>
        <begin position="119"/>
        <end position="137"/>
    </location>
</feature>
<dbReference type="SUPFAM" id="SSF161098">
    <property type="entry name" value="MetI-like"/>
    <property type="match status" value="1"/>
</dbReference>
<keyword evidence="4 7" id="KW-0812">Transmembrane</keyword>
<evidence type="ECO:0000256" key="2">
    <source>
        <dbReference type="ARBA" id="ARBA00022448"/>
    </source>
</evidence>
<evidence type="ECO:0000256" key="5">
    <source>
        <dbReference type="ARBA" id="ARBA00022989"/>
    </source>
</evidence>
<dbReference type="InterPro" id="IPR035906">
    <property type="entry name" value="MetI-like_sf"/>
</dbReference>
<comment type="subcellular location">
    <subcellularLocation>
        <location evidence="1 7">Cell membrane</location>
        <topology evidence="1 7">Multi-pass membrane protein</topology>
    </subcellularLocation>
</comment>
<evidence type="ECO:0000259" key="8">
    <source>
        <dbReference type="PROSITE" id="PS50928"/>
    </source>
</evidence>
<dbReference type="InterPro" id="IPR000515">
    <property type="entry name" value="MetI-like"/>
</dbReference>
<dbReference type="PANTHER" id="PTHR30151:SF41">
    <property type="entry name" value="ABC TRANSPORTER PERMEASE PROTEIN"/>
    <property type="match status" value="1"/>
</dbReference>
<feature type="transmembrane region" description="Helical" evidence="7">
    <location>
        <begin position="215"/>
        <end position="238"/>
    </location>
</feature>
<evidence type="ECO:0000313" key="9">
    <source>
        <dbReference type="EMBL" id="XBT97976.1"/>
    </source>
</evidence>
<dbReference type="Pfam" id="PF00528">
    <property type="entry name" value="BPD_transp_1"/>
    <property type="match status" value="1"/>
</dbReference>
<organism evidence="9">
    <name type="scientific">Rhizobium sp. ZPR3</name>
    <dbReference type="NCBI Taxonomy" id="3158967"/>
    <lineage>
        <taxon>Bacteria</taxon>
        <taxon>Pseudomonadati</taxon>
        <taxon>Pseudomonadota</taxon>
        <taxon>Alphaproteobacteria</taxon>
        <taxon>Hyphomicrobiales</taxon>
        <taxon>Rhizobiaceae</taxon>
        <taxon>Rhizobium/Agrobacterium group</taxon>
        <taxon>Rhizobium</taxon>
    </lineage>
</organism>
<accession>A0AAU7S6J7</accession>
<evidence type="ECO:0000256" key="3">
    <source>
        <dbReference type="ARBA" id="ARBA00022475"/>
    </source>
</evidence>
<evidence type="ECO:0000256" key="6">
    <source>
        <dbReference type="ARBA" id="ARBA00023136"/>
    </source>
</evidence>
<sequence>MTAGTVLRTAMFPLGLIFVWWVVVPIAGVPDRYLPGLGEIVVNAVAVAPELAAAVGRTGLEAFLGFTLAAVTGVIWGTLFAKVPVLERSVLPLFVALQTIPVVAFGAIVVIWFGNTLLAKVFISYFLAFFPISVNTLQGLRAVNPQRVDLFRSFGASRLKTYRSVELPAALPNIVVGLKTGVSLALVGAIVGEWFGDTVGLGVMLLQALYFEDVLRTWVLIIATGLLGGTFYSLLAYCEKKLVWWRGE</sequence>
<gene>
    <name evidence="9" type="ORF">ABM479_34430</name>
</gene>
<keyword evidence="9" id="KW-0614">Plasmid</keyword>
<dbReference type="CDD" id="cd06261">
    <property type="entry name" value="TM_PBP2"/>
    <property type="match status" value="1"/>
</dbReference>
<feature type="transmembrane region" description="Helical" evidence="7">
    <location>
        <begin position="93"/>
        <end position="113"/>
    </location>
</feature>
<protein>
    <submittedName>
        <fullName evidence="9">ABC transporter permease</fullName>
    </submittedName>
</protein>
<keyword evidence="6 7" id="KW-0472">Membrane</keyword>
<keyword evidence="3" id="KW-1003">Cell membrane</keyword>
<evidence type="ECO:0000256" key="4">
    <source>
        <dbReference type="ARBA" id="ARBA00022692"/>
    </source>
</evidence>